<dbReference type="InterPro" id="IPR036864">
    <property type="entry name" value="Zn2-C6_fun-type_DNA-bd_sf"/>
</dbReference>
<dbReference type="InterPro" id="IPR001138">
    <property type="entry name" value="Zn2Cys6_DnaBD"/>
</dbReference>
<dbReference type="STRING" id="1196081.A0A364LD95"/>
<evidence type="ECO:0000256" key="5">
    <source>
        <dbReference type="ARBA" id="ARBA00023125"/>
    </source>
</evidence>
<accession>A0A364LD95</accession>
<gene>
    <name evidence="10" type="ORF">BHQ10_009796</name>
</gene>
<comment type="subcellular location">
    <subcellularLocation>
        <location evidence="1">Nucleus</location>
    </subcellularLocation>
</comment>
<dbReference type="GO" id="GO:0005634">
    <property type="term" value="C:nucleus"/>
    <property type="evidence" value="ECO:0007669"/>
    <property type="project" value="UniProtKB-SubCell"/>
</dbReference>
<feature type="region of interest" description="Disordered" evidence="8">
    <location>
        <begin position="195"/>
        <end position="225"/>
    </location>
</feature>
<dbReference type="GO" id="GO:0006351">
    <property type="term" value="P:DNA-templated transcription"/>
    <property type="evidence" value="ECO:0007669"/>
    <property type="project" value="InterPro"/>
</dbReference>
<dbReference type="Gene3D" id="4.10.240.10">
    <property type="entry name" value="Zn(2)-C6 fungal-type DNA-binding domain"/>
    <property type="match status" value="1"/>
</dbReference>
<dbReference type="PANTHER" id="PTHR47782:SF12">
    <property type="entry name" value="ZN(II)2CYS6 TRANSCRIPTION FACTOR (EUROFUNG)"/>
    <property type="match status" value="1"/>
</dbReference>
<dbReference type="GO" id="GO:0043565">
    <property type="term" value="F:sequence-specific DNA binding"/>
    <property type="evidence" value="ECO:0007669"/>
    <property type="project" value="TreeGrafter"/>
</dbReference>
<dbReference type="PANTHER" id="PTHR47782">
    <property type="entry name" value="ZN(II)2CYS6 TRANSCRIPTION FACTOR (EUROFUNG)-RELATED"/>
    <property type="match status" value="1"/>
</dbReference>
<dbReference type="Proteomes" id="UP000249363">
    <property type="component" value="Unassembled WGS sequence"/>
</dbReference>
<dbReference type="GO" id="GO:0000981">
    <property type="term" value="F:DNA-binding transcription factor activity, RNA polymerase II-specific"/>
    <property type="evidence" value="ECO:0007669"/>
    <property type="project" value="InterPro"/>
</dbReference>
<dbReference type="SMART" id="SM00906">
    <property type="entry name" value="Fungal_trans"/>
    <property type="match status" value="1"/>
</dbReference>
<evidence type="ECO:0000256" key="2">
    <source>
        <dbReference type="ARBA" id="ARBA00022723"/>
    </source>
</evidence>
<dbReference type="CDD" id="cd12148">
    <property type="entry name" value="fungal_TF_MHR"/>
    <property type="match status" value="1"/>
</dbReference>
<evidence type="ECO:0000256" key="1">
    <source>
        <dbReference type="ARBA" id="ARBA00004123"/>
    </source>
</evidence>
<keyword evidence="4" id="KW-0805">Transcription regulation</keyword>
<dbReference type="PROSITE" id="PS50048">
    <property type="entry name" value="ZN2_CY6_FUNGAL_2"/>
    <property type="match status" value="1"/>
</dbReference>
<dbReference type="RefSeq" id="XP_040738298.1">
    <property type="nucleotide sequence ID" value="XM_040882749.1"/>
</dbReference>
<dbReference type="SUPFAM" id="SSF57701">
    <property type="entry name" value="Zn2/Cys6 DNA-binding domain"/>
    <property type="match status" value="1"/>
</dbReference>
<evidence type="ECO:0000313" key="11">
    <source>
        <dbReference type="Proteomes" id="UP000249363"/>
    </source>
</evidence>
<keyword evidence="6" id="KW-0804">Transcription</keyword>
<evidence type="ECO:0000256" key="7">
    <source>
        <dbReference type="ARBA" id="ARBA00023242"/>
    </source>
</evidence>
<name>A0A364LD95_TALAM</name>
<evidence type="ECO:0000313" key="10">
    <source>
        <dbReference type="EMBL" id="RAO73784.1"/>
    </source>
</evidence>
<dbReference type="GO" id="GO:0045944">
    <property type="term" value="P:positive regulation of transcription by RNA polymerase II"/>
    <property type="evidence" value="ECO:0007669"/>
    <property type="project" value="TreeGrafter"/>
</dbReference>
<dbReference type="PROSITE" id="PS00463">
    <property type="entry name" value="ZN2_CY6_FUNGAL_1"/>
    <property type="match status" value="1"/>
</dbReference>
<sequence>MIREDENQLYAMSGPVARAESSCRRCHRRKKRCDKALPQCRACQHANQRCSYLDDEKETATFSIAYVRGLEMRVKDLEQQLAMFLDMRTTEQETLFGPSNDIDGVRLDFNTRPIETSPIHVIAQPQPIQASPPTQQQQGVVNGQHIPITTQKPDSLADELKLLSLEAAADRHVGSSSGISFAKLTQAVLRRLSPDRQEFVFDDEQEEEDDDDEEEEDDCVPNETETTPTFSFAFNEINTHLVSSPPLPLYFPLSNDQQQDGLIHEVLSLIEPAHISHLLEFYFAHSHTLYPFVRQQEFTTVLWRLYADPSDPLAQSPLWQFRIWMVLAIGSTAYSSVSLLDESESVQLFNRAMVHFEGAMGCGDLAALEVLMLQVSYSFFNKIGPNTWILIGMAARMATGMGLHTAEQYKSLTVDLAEHQKRLFFCLYMMDRVVSLALGRPFAIQDDDITVEPFADVDDENIQPDGIIPSTKLEPSTMAIPLHILALRTIASDIGSKVHAVRNSDPANQQMKEQTLQNLHRRLIEWRRTMPFPLPDLQSKVPHLCTNWFDFNYYTHVIMLYRPSPLCQTLDLAQLRVLAEASSMAIRQATTMHRQQRFSYNWLNLAVLFNATLSLMYSTTAQPNNLSQVLESSKAIEDLELSIELLQAFSRKFASAKRIQGMIRIVLGKLKLQVVHS</sequence>
<dbReference type="SMART" id="SM00066">
    <property type="entry name" value="GAL4"/>
    <property type="match status" value="1"/>
</dbReference>
<dbReference type="GeneID" id="63799010"/>
<reference evidence="10 11" key="1">
    <citation type="journal article" date="2017" name="Biotechnol. Biofuels">
        <title>Differential beta-glucosidase expression as a function of carbon source availability in Talaromyces amestolkiae: a genomic and proteomic approach.</title>
        <authorList>
            <person name="de Eugenio L.I."/>
            <person name="Mendez-Liter J.A."/>
            <person name="Nieto-Dominguez M."/>
            <person name="Alonso L."/>
            <person name="Gil-Munoz J."/>
            <person name="Barriuso J."/>
            <person name="Prieto A."/>
            <person name="Martinez M.J."/>
        </authorList>
    </citation>
    <scope>NUCLEOTIDE SEQUENCE [LARGE SCALE GENOMIC DNA]</scope>
    <source>
        <strain evidence="10 11">CIB</strain>
    </source>
</reference>
<keyword evidence="7" id="KW-0539">Nucleus</keyword>
<evidence type="ECO:0000256" key="6">
    <source>
        <dbReference type="ARBA" id="ARBA00023163"/>
    </source>
</evidence>
<comment type="caution">
    <text evidence="10">The sequence shown here is derived from an EMBL/GenBank/DDBJ whole genome shotgun (WGS) entry which is preliminary data.</text>
</comment>
<dbReference type="AlphaFoldDB" id="A0A364LD95"/>
<dbReference type="EMBL" id="MIKG01000026">
    <property type="protein sequence ID" value="RAO73784.1"/>
    <property type="molecule type" value="Genomic_DNA"/>
</dbReference>
<organism evidence="10 11">
    <name type="scientific">Talaromyces amestolkiae</name>
    <dbReference type="NCBI Taxonomy" id="1196081"/>
    <lineage>
        <taxon>Eukaryota</taxon>
        <taxon>Fungi</taxon>
        <taxon>Dikarya</taxon>
        <taxon>Ascomycota</taxon>
        <taxon>Pezizomycotina</taxon>
        <taxon>Eurotiomycetes</taxon>
        <taxon>Eurotiomycetidae</taxon>
        <taxon>Eurotiales</taxon>
        <taxon>Trichocomaceae</taxon>
        <taxon>Talaromyces</taxon>
        <taxon>Talaromyces sect. Talaromyces</taxon>
    </lineage>
</organism>
<proteinExistence type="predicted"/>
<dbReference type="Pfam" id="PF04082">
    <property type="entry name" value="Fungal_trans"/>
    <property type="match status" value="1"/>
</dbReference>
<keyword evidence="2" id="KW-0479">Metal-binding</keyword>
<feature type="compositionally biased region" description="Acidic residues" evidence="8">
    <location>
        <begin position="200"/>
        <end position="220"/>
    </location>
</feature>
<protein>
    <recommendedName>
        <fullName evidence="9">Zn(2)-C6 fungal-type domain-containing protein</fullName>
    </recommendedName>
</protein>
<keyword evidence="11" id="KW-1185">Reference proteome</keyword>
<keyword evidence="5" id="KW-0238">DNA-binding</keyword>
<dbReference type="InterPro" id="IPR007219">
    <property type="entry name" value="XnlR_reg_dom"/>
</dbReference>
<dbReference type="Pfam" id="PF00172">
    <property type="entry name" value="Zn_clus"/>
    <property type="match status" value="1"/>
</dbReference>
<dbReference type="OrthoDB" id="25921at2759"/>
<dbReference type="GO" id="GO:0008270">
    <property type="term" value="F:zinc ion binding"/>
    <property type="evidence" value="ECO:0007669"/>
    <property type="project" value="InterPro"/>
</dbReference>
<evidence type="ECO:0000259" key="9">
    <source>
        <dbReference type="PROSITE" id="PS50048"/>
    </source>
</evidence>
<evidence type="ECO:0000256" key="3">
    <source>
        <dbReference type="ARBA" id="ARBA00022833"/>
    </source>
</evidence>
<feature type="domain" description="Zn(2)-C6 fungal-type" evidence="9">
    <location>
        <begin position="22"/>
        <end position="52"/>
    </location>
</feature>
<evidence type="ECO:0000256" key="8">
    <source>
        <dbReference type="SAM" id="MobiDB-lite"/>
    </source>
</evidence>
<dbReference type="InterPro" id="IPR052202">
    <property type="entry name" value="Yeast_MetPath_Reg"/>
</dbReference>
<evidence type="ECO:0000256" key="4">
    <source>
        <dbReference type="ARBA" id="ARBA00023015"/>
    </source>
</evidence>
<keyword evidence="3" id="KW-0862">Zinc</keyword>